<proteinExistence type="predicted"/>
<evidence type="ECO:0000256" key="1">
    <source>
        <dbReference type="SAM" id="MobiDB-lite"/>
    </source>
</evidence>
<evidence type="ECO:0008006" key="4">
    <source>
        <dbReference type="Google" id="ProtNLM"/>
    </source>
</evidence>
<feature type="region of interest" description="Disordered" evidence="1">
    <location>
        <begin position="26"/>
        <end position="88"/>
    </location>
</feature>
<dbReference type="RefSeq" id="WP_075321548.1">
    <property type="nucleotide sequence ID" value="NZ_CP042983.1"/>
</dbReference>
<evidence type="ECO:0000313" key="2">
    <source>
        <dbReference type="EMBL" id="TEW29695.1"/>
    </source>
</evidence>
<gene>
    <name evidence="2" type="ORF">E2R48_05845</name>
</gene>
<feature type="compositionally biased region" description="Basic and acidic residues" evidence="1">
    <location>
        <begin position="26"/>
        <end position="44"/>
    </location>
</feature>
<evidence type="ECO:0000313" key="3">
    <source>
        <dbReference type="Proteomes" id="UP000297565"/>
    </source>
</evidence>
<feature type="compositionally biased region" description="Polar residues" evidence="1">
    <location>
        <begin position="49"/>
        <end position="60"/>
    </location>
</feature>
<name>A0AAX2S2K1_HISSO</name>
<accession>A0AAX2S2K1</accession>
<feature type="compositionally biased region" description="Polar residues" evidence="1">
    <location>
        <begin position="69"/>
        <end position="83"/>
    </location>
</feature>
<dbReference type="PROSITE" id="PS51257">
    <property type="entry name" value="PROKAR_LIPOPROTEIN"/>
    <property type="match status" value="1"/>
</dbReference>
<dbReference type="EMBL" id="SNRV01000012">
    <property type="protein sequence ID" value="TEW29695.1"/>
    <property type="molecule type" value="Genomic_DNA"/>
</dbReference>
<organism evidence="2 3">
    <name type="scientific">Histophilus somni</name>
    <name type="common">Haemophilus somnus</name>
    <dbReference type="NCBI Taxonomy" id="731"/>
    <lineage>
        <taxon>Bacteria</taxon>
        <taxon>Pseudomonadati</taxon>
        <taxon>Pseudomonadota</taxon>
        <taxon>Gammaproteobacteria</taxon>
        <taxon>Pasteurellales</taxon>
        <taxon>Pasteurellaceae</taxon>
        <taxon>Histophilus</taxon>
    </lineage>
</organism>
<dbReference type="AlphaFoldDB" id="A0AAX2S2K1"/>
<dbReference type="Proteomes" id="UP000297565">
    <property type="component" value="Unassembled WGS sequence"/>
</dbReference>
<comment type="caution">
    <text evidence="2">The sequence shown here is derived from an EMBL/GenBank/DDBJ whole genome shotgun (WGS) entry which is preliminary data.</text>
</comment>
<protein>
    <recommendedName>
        <fullName evidence="4">Lipoprotein</fullName>
    </recommendedName>
</protein>
<sequence>MKSKILATTLVGLLFGLVACEKSQESVSTEKLDNKQTEQVEQKQLESAVENSTETPVQHVQTDKMSEGMKSTTEEASTDSAINQEKLAENKAKQVEAKKVAEKNETKKVIAILEKQYQSLHCTDGNKSEFCVEEAQRLKSEIERLKSQLRK</sequence>
<reference evidence="2 3" key="1">
    <citation type="submission" date="2019-03" db="EMBL/GenBank/DDBJ databases">
        <title>Horizontal Gene Transfer Machinery in Histophilus somni.</title>
        <authorList>
            <person name="Mostafa Nazari M."/>
            <person name="Liljebjelke K."/>
        </authorList>
    </citation>
    <scope>NUCLEOTIDE SEQUENCE [LARGE SCALE GENOMIC DNA]</scope>
    <source>
        <strain evidence="2 3">UOC-EPH-KLM-04</strain>
    </source>
</reference>